<dbReference type="Gene3D" id="2.30.110.50">
    <property type="match status" value="1"/>
</dbReference>
<reference evidence="1 2" key="1">
    <citation type="submission" date="2023-07" db="EMBL/GenBank/DDBJ databases">
        <title>The novel representative of Negativicutes class, Anaeroselena agilis gen. nov. sp. nov.</title>
        <authorList>
            <person name="Prokofeva M.I."/>
            <person name="Elcheninov A.G."/>
            <person name="Klyukina A."/>
            <person name="Kublanov I.V."/>
            <person name="Frolov E.N."/>
            <person name="Podosokorskaya O.A."/>
        </authorList>
    </citation>
    <scope>NUCLEOTIDE SEQUENCE [LARGE SCALE GENOMIC DNA]</scope>
    <source>
        <strain evidence="1 2">4137-cl</strain>
    </source>
</reference>
<accession>A0ABU3NYF4</accession>
<evidence type="ECO:0000313" key="1">
    <source>
        <dbReference type="EMBL" id="MDT8901826.1"/>
    </source>
</evidence>
<dbReference type="Gene3D" id="4.10.220.110">
    <property type="match status" value="1"/>
</dbReference>
<name>A0ABU3NYF4_9FIRM</name>
<dbReference type="Pfam" id="PF05954">
    <property type="entry name" value="Phage_GPD"/>
    <property type="match status" value="1"/>
</dbReference>
<gene>
    <name evidence="1" type="ORF">Q4T40_11265</name>
</gene>
<evidence type="ECO:0000313" key="2">
    <source>
        <dbReference type="Proteomes" id="UP001254848"/>
    </source>
</evidence>
<proteinExistence type="predicted"/>
<organism evidence="1 2">
    <name type="scientific">Anaeroselena agilis</name>
    <dbReference type="NCBI Taxonomy" id="3063788"/>
    <lineage>
        <taxon>Bacteria</taxon>
        <taxon>Bacillati</taxon>
        <taxon>Bacillota</taxon>
        <taxon>Negativicutes</taxon>
        <taxon>Acetonemataceae</taxon>
        <taxon>Anaeroselena</taxon>
    </lineage>
</organism>
<dbReference type="EMBL" id="JAUOZS010000001">
    <property type="protein sequence ID" value="MDT8901826.1"/>
    <property type="molecule type" value="Genomic_DNA"/>
</dbReference>
<dbReference type="Proteomes" id="UP001254848">
    <property type="component" value="Unassembled WGS sequence"/>
</dbReference>
<keyword evidence="2" id="KW-1185">Reference proteome</keyword>
<protein>
    <submittedName>
        <fullName evidence="1">Contractile injection system protein, VgrG/Pvc8 family</fullName>
    </submittedName>
</protein>
<dbReference type="SUPFAM" id="SSF69279">
    <property type="entry name" value="Phage tail proteins"/>
    <property type="match status" value="1"/>
</dbReference>
<sequence>MTARQAWLDVKYEGTNITEDLRPYLKGWTFTDNLSGQSDELQITLMDKDQLWQGDWFPDEGAKISATIRRRNWKDDDAEDELPLGEMEIDEIDGGYPPSEVTIKALSVPQSSALKGENKNRAWEKTKLSAVAGDISAGAGVSLYYDVADDPEYDRVEQTEETDLHFIMRLCREAGLAFKVSDKQLVIFDEAKFEQADPVLTIDKKVFPIKQYRGRATLHDTYKSCCINYRSPKGRKKYDYEYAPPNPPNTQRVLVLRERFDSLAEAERKAKKALREKNSRAWQFSMTISADLRLMASMVVILKNFGKFDGRWLITQVTHAQSGSGYDVSLQMRRCLEGY</sequence>
<dbReference type="Gene3D" id="3.55.50.10">
    <property type="entry name" value="Baseplate protein-like domains"/>
    <property type="match status" value="1"/>
</dbReference>
<comment type="caution">
    <text evidence="1">The sequence shown here is derived from an EMBL/GenBank/DDBJ whole genome shotgun (WGS) entry which is preliminary data.</text>
</comment>
<dbReference type="RefSeq" id="WP_413780329.1">
    <property type="nucleotide sequence ID" value="NZ_JAUOZS010000001.1"/>
</dbReference>